<dbReference type="Proteomes" id="UP001064048">
    <property type="component" value="Chromosome 22"/>
</dbReference>
<reference evidence="1 2" key="1">
    <citation type="journal article" date="2022" name="Genome Biol. Evol.">
        <title>The Spruce Budworm Genome: Reconstructing the Evolutionary History of Antifreeze Proteins.</title>
        <authorList>
            <person name="Beliveau C."/>
            <person name="Gagne P."/>
            <person name="Picq S."/>
            <person name="Vernygora O."/>
            <person name="Keeling C.I."/>
            <person name="Pinkney K."/>
            <person name="Doucet D."/>
            <person name="Wen F."/>
            <person name="Johnston J.S."/>
            <person name="Maaroufi H."/>
            <person name="Boyle B."/>
            <person name="Laroche J."/>
            <person name="Dewar K."/>
            <person name="Juretic N."/>
            <person name="Blackburn G."/>
            <person name="Nisole A."/>
            <person name="Brunet B."/>
            <person name="Brandao M."/>
            <person name="Lumley L."/>
            <person name="Duan J."/>
            <person name="Quan G."/>
            <person name="Lucarotti C.J."/>
            <person name="Roe A.D."/>
            <person name="Sperling F.A.H."/>
            <person name="Levesque R.C."/>
            <person name="Cusson M."/>
        </authorList>
    </citation>
    <scope>NUCLEOTIDE SEQUENCE [LARGE SCALE GENOMIC DNA]</scope>
    <source>
        <strain evidence="1">Glfc:IPQL:Cfum</strain>
    </source>
</reference>
<accession>A0ACC0JH31</accession>
<proteinExistence type="predicted"/>
<keyword evidence="2" id="KW-1185">Reference proteome</keyword>
<name>A0ACC0JH31_CHOFU</name>
<dbReference type="EMBL" id="CM046122">
    <property type="protein sequence ID" value="KAI8423455.1"/>
    <property type="molecule type" value="Genomic_DNA"/>
</dbReference>
<gene>
    <name evidence="1" type="ORF">MSG28_012587</name>
</gene>
<organism evidence="1 2">
    <name type="scientific">Choristoneura fumiferana</name>
    <name type="common">Spruce budworm moth</name>
    <name type="synonym">Archips fumiferana</name>
    <dbReference type="NCBI Taxonomy" id="7141"/>
    <lineage>
        <taxon>Eukaryota</taxon>
        <taxon>Metazoa</taxon>
        <taxon>Ecdysozoa</taxon>
        <taxon>Arthropoda</taxon>
        <taxon>Hexapoda</taxon>
        <taxon>Insecta</taxon>
        <taxon>Pterygota</taxon>
        <taxon>Neoptera</taxon>
        <taxon>Endopterygota</taxon>
        <taxon>Lepidoptera</taxon>
        <taxon>Glossata</taxon>
        <taxon>Ditrysia</taxon>
        <taxon>Tortricoidea</taxon>
        <taxon>Tortricidae</taxon>
        <taxon>Tortricinae</taxon>
        <taxon>Choristoneura</taxon>
    </lineage>
</organism>
<protein>
    <submittedName>
        <fullName evidence="1">Uncharacterized protein</fullName>
    </submittedName>
</protein>
<evidence type="ECO:0000313" key="1">
    <source>
        <dbReference type="EMBL" id="KAI8423455.1"/>
    </source>
</evidence>
<sequence length="62" mass="7352">MDKSMELLLHKLDEKLEKQTEKITHSVTKNVMEALDEKMKTIIEENNILKNKISELEQKLKQ</sequence>
<comment type="caution">
    <text evidence="1">The sequence shown here is derived from an EMBL/GenBank/DDBJ whole genome shotgun (WGS) entry which is preliminary data.</text>
</comment>
<evidence type="ECO:0000313" key="2">
    <source>
        <dbReference type="Proteomes" id="UP001064048"/>
    </source>
</evidence>